<dbReference type="Pfam" id="PF13472">
    <property type="entry name" value="Lipase_GDSL_2"/>
    <property type="match status" value="1"/>
</dbReference>
<organism evidence="2 3">
    <name type="scientific">Duganella vulcania</name>
    <dbReference type="NCBI Taxonomy" id="2692166"/>
    <lineage>
        <taxon>Bacteria</taxon>
        <taxon>Pseudomonadati</taxon>
        <taxon>Pseudomonadota</taxon>
        <taxon>Betaproteobacteria</taxon>
        <taxon>Burkholderiales</taxon>
        <taxon>Oxalobacteraceae</taxon>
        <taxon>Telluria group</taxon>
        <taxon>Duganella</taxon>
    </lineage>
</organism>
<comment type="caution">
    <text evidence="2">The sequence shown here is derived from an EMBL/GenBank/DDBJ whole genome shotgun (WGS) entry which is preliminary data.</text>
</comment>
<gene>
    <name evidence="2" type="ORF">GTP91_26955</name>
</gene>
<dbReference type="InterPro" id="IPR036514">
    <property type="entry name" value="SGNH_hydro_sf"/>
</dbReference>
<evidence type="ECO:0000313" key="3">
    <source>
        <dbReference type="Proteomes" id="UP000470302"/>
    </source>
</evidence>
<proteinExistence type="predicted"/>
<protein>
    <recommendedName>
        <fullName evidence="1">SGNH hydrolase-type esterase domain-containing protein</fullName>
    </recommendedName>
</protein>
<dbReference type="GO" id="GO:0016788">
    <property type="term" value="F:hydrolase activity, acting on ester bonds"/>
    <property type="evidence" value="ECO:0007669"/>
    <property type="project" value="UniProtKB-ARBA"/>
</dbReference>
<dbReference type="EMBL" id="WWCW01000142">
    <property type="protein sequence ID" value="MYM90800.1"/>
    <property type="molecule type" value="Genomic_DNA"/>
</dbReference>
<dbReference type="InterPro" id="IPR013830">
    <property type="entry name" value="SGNH_hydro"/>
</dbReference>
<dbReference type="Proteomes" id="UP000470302">
    <property type="component" value="Unassembled WGS sequence"/>
</dbReference>
<dbReference type="RefSeq" id="WP_161099530.1">
    <property type="nucleotide sequence ID" value="NZ_WWCW01000142.1"/>
</dbReference>
<accession>A0A845GB38</accession>
<evidence type="ECO:0000259" key="1">
    <source>
        <dbReference type="Pfam" id="PF13472"/>
    </source>
</evidence>
<feature type="domain" description="SGNH hydrolase-type esterase" evidence="1">
    <location>
        <begin position="22"/>
        <end position="206"/>
    </location>
</feature>
<evidence type="ECO:0000313" key="2">
    <source>
        <dbReference type="EMBL" id="MYM90800.1"/>
    </source>
</evidence>
<reference evidence="2 3" key="1">
    <citation type="submission" date="2020-01" db="EMBL/GenBank/DDBJ databases">
        <title>Novel species isolated from a subtropical stream in China.</title>
        <authorList>
            <person name="Lu H."/>
        </authorList>
    </citation>
    <scope>NUCLEOTIDE SEQUENCE [LARGE SCALE GENOMIC DNA]</scope>
    <source>
        <strain evidence="2 3">FT82W</strain>
    </source>
</reference>
<dbReference type="SUPFAM" id="SSF52266">
    <property type="entry name" value="SGNH hydrolase"/>
    <property type="match status" value="1"/>
</dbReference>
<dbReference type="CDD" id="cd01839">
    <property type="entry name" value="SGNH_arylesterase_like"/>
    <property type="match status" value="1"/>
</dbReference>
<sequence>MLADVCLLWKGCYAMAAKHVLCYGDSMSWGIVPGTRQRHPHDKRWTGILQQLLGGDVRVIEECLNGRTTVWDDPFRPGRNGKDLLLPLLHSHAPIDLVILFLGTNDLQTVYGVGAYESSLGAGVLVDIVQGCRAEPMLAAPQVLLLAPPRIAGLGATMREKFRGAEEKSIQFTRCYARIAEERGCSFLDAAEFIQPSEVDGVHLDELQHRQLAAALHPRVLELLGR</sequence>
<dbReference type="AlphaFoldDB" id="A0A845GB38"/>
<dbReference type="Gene3D" id="3.40.50.1110">
    <property type="entry name" value="SGNH hydrolase"/>
    <property type="match status" value="1"/>
</dbReference>
<name>A0A845GB38_9BURK</name>